<dbReference type="InterPro" id="IPR035906">
    <property type="entry name" value="MetI-like_sf"/>
</dbReference>
<comment type="subcellular location">
    <subcellularLocation>
        <location evidence="1 7">Cell membrane</location>
        <topology evidence="1 7">Multi-pass membrane protein</topology>
    </subcellularLocation>
</comment>
<evidence type="ECO:0000256" key="3">
    <source>
        <dbReference type="ARBA" id="ARBA00022475"/>
    </source>
</evidence>
<keyword evidence="2 7" id="KW-0813">Transport</keyword>
<keyword evidence="9" id="KW-0762">Sugar transport</keyword>
<evidence type="ECO:0000256" key="5">
    <source>
        <dbReference type="ARBA" id="ARBA00022989"/>
    </source>
</evidence>
<evidence type="ECO:0000256" key="7">
    <source>
        <dbReference type="RuleBase" id="RU363032"/>
    </source>
</evidence>
<gene>
    <name evidence="9" type="ORF">JOC48_001157</name>
</gene>
<feature type="transmembrane region" description="Helical" evidence="7">
    <location>
        <begin position="120"/>
        <end position="142"/>
    </location>
</feature>
<organism evidence="9 10">
    <name type="scientific">Aquibacillus albus</name>
    <dbReference type="NCBI Taxonomy" id="1168171"/>
    <lineage>
        <taxon>Bacteria</taxon>
        <taxon>Bacillati</taxon>
        <taxon>Bacillota</taxon>
        <taxon>Bacilli</taxon>
        <taxon>Bacillales</taxon>
        <taxon>Bacillaceae</taxon>
        <taxon>Aquibacillus</taxon>
    </lineage>
</organism>
<feature type="transmembrane region" description="Helical" evidence="7">
    <location>
        <begin position="22"/>
        <end position="41"/>
    </location>
</feature>
<feature type="transmembrane region" description="Helical" evidence="7">
    <location>
        <begin position="252"/>
        <end position="273"/>
    </location>
</feature>
<dbReference type="PANTHER" id="PTHR43744:SF12">
    <property type="entry name" value="ABC TRANSPORTER PERMEASE PROTEIN MG189-RELATED"/>
    <property type="match status" value="1"/>
</dbReference>
<proteinExistence type="inferred from homology"/>
<keyword evidence="4 7" id="KW-0812">Transmembrane</keyword>
<evidence type="ECO:0000259" key="8">
    <source>
        <dbReference type="PROSITE" id="PS50928"/>
    </source>
</evidence>
<keyword evidence="5 7" id="KW-1133">Transmembrane helix</keyword>
<evidence type="ECO:0000256" key="1">
    <source>
        <dbReference type="ARBA" id="ARBA00004651"/>
    </source>
</evidence>
<evidence type="ECO:0000313" key="9">
    <source>
        <dbReference type="EMBL" id="MBM7570679.1"/>
    </source>
</evidence>
<feature type="transmembrane region" description="Helical" evidence="7">
    <location>
        <begin position="154"/>
        <end position="173"/>
    </location>
</feature>
<dbReference type="Pfam" id="PF00528">
    <property type="entry name" value="BPD_transp_1"/>
    <property type="match status" value="1"/>
</dbReference>
<comment type="similarity">
    <text evidence="7">Belongs to the binding-protein-dependent transport system permease family.</text>
</comment>
<dbReference type="SUPFAM" id="SSF161098">
    <property type="entry name" value="MetI-like"/>
    <property type="match status" value="1"/>
</dbReference>
<evidence type="ECO:0000256" key="2">
    <source>
        <dbReference type="ARBA" id="ARBA00022448"/>
    </source>
</evidence>
<evidence type="ECO:0000313" key="10">
    <source>
        <dbReference type="Proteomes" id="UP001296943"/>
    </source>
</evidence>
<accession>A0ABS2MXR2</accession>
<name>A0ABS2MXR2_9BACI</name>
<protein>
    <submittedName>
        <fullName evidence="9">Multiple sugar transport system permease protein</fullName>
    </submittedName>
</protein>
<dbReference type="PROSITE" id="PS50928">
    <property type="entry name" value="ABC_TM1"/>
    <property type="match status" value="1"/>
</dbReference>
<dbReference type="CDD" id="cd06261">
    <property type="entry name" value="TM_PBP2"/>
    <property type="match status" value="1"/>
</dbReference>
<dbReference type="PANTHER" id="PTHR43744">
    <property type="entry name" value="ABC TRANSPORTER PERMEASE PROTEIN MG189-RELATED-RELATED"/>
    <property type="match status" value="1"/>
</dbReference>
<keyword evidence="10" id="KW-1185">Reference proteome</keyword>
<dbReference type="Gene3D" id="1.10.3720.10">
    <property type="entry name" value="MetI-like"/>
    <property type="match status" value="1"/>
</dbReference>
<dbReference type="Proteomes" id="UP001296943">
    <property type="component" value="Unassembled WGS sequence"/>
</dbReference>
<comment type="caution">
    <text evidence="9">The sequence shown here is derived from an EMBL/GenBank/DDBJ whole genome shotgun (WGS) entry which is preliminary data.</text>
</comment>
<evidence type="ECO:0000256" key="4">
    <source>
        <dbReference type="ARBA" id="ARBA00022692"/>
    </source>
</evidence>
<feature type="transmembrane region" description="Helical" evidence="7">
    <location>
        <begin position="87"/>
        <end position="108"/>
    </location>
</feature>
<keyword evidence="3" id="KW-1003">Cell membrane</keyword>
<evidence type="ECO:0000256" key="6">
    <source>
        <dbReference type="ARBA" id="ARBA00023136"/>
    </source>
</evidence>
<reference evidence="9 10" key="1">
    <citation type="submission" date="2021-01" db="EMBL/GenBank/DDBJ databases">
        <title>Genomic Encyclopedia of Type Strains, Phase IV (KMG-IV): sequencing the most valuable type-strain genomes for metagenomic binning, comparative biology and taxonomic classification.</title>
        <authorList>
            <person name="Goeker M."/>
        </authorList>
    </citation>
    <scope>NUCLEOTIDE SEQUENCE [LARGE SCALE GENOMIC DNA]</scope>
    <source>
        <strain evidence="9 10">DSM 23711</strain>
    </source>
</reference>
<sequence>MSANNRTAWHQSKQKLALIKKLFSYIFLIIGALVMCVPFFWMLSTSLKPPGAIFKLPPQFIPEEIIWENYIRVFTESDIIRGFVNTLIIIIPATAVGLFAAALAAFGFAKLNYPGRDKIFFCLIATMMLPGIVTMVPQFIVFRDLGWLDTFKPLMIPAMFGVPIAVFFLRQFFMTIPTDLIDAAKIDGLSYFGIFLKIIVPLGRPALVTQGILGLLAGYNDFMGPLIYLNSPENFTLQLVLASFRGYYTSEWGLIMAGSVIALVPTVIAFFFAQKQFIEGITMTGLKG</sequence>
<dbReference type="InterPro" id="IPR000515">
    <property type="entry name" value="MetI-like"/>
</dbReference>
<keyword evidence="6 7" id="KW-0472">Membrane</keyword>
<feature type="domain" description="ABC transmembrane type-1" evidence="8">
    <location>
        <begin position="83"/>
        <end position="273"/>
    </location>
</feature>
<dbReference type="EMBL" id="JAFBDR010000004">
    <property type="protein sequence ID" value="MBM7570679.1"/>
    <property type="molecule type" value="Genomic_DNA"/>
</dbReference>
<feature type="transmembrane region" description="Helical" evidence="7">
    <location>
        <begin position="194"/>
        <end position="219"/>
    </location>
</feature>
<dbReference type="RefSeq" id="WP_204498085.1">
    <property type="nucleotide sequence ID" value="NZ_JAFBDR010000004.1"/>
</dbReference>